<dbReference type="Proteomes" id="UP000294527">
    <property type="component" value="Unassembled WGS sequence"/>
</dbReference>
<dbReference type="RefSeq" id="WP_115648715.1">
    <property type="nucleotide sequence ID" value="NZ_CP072246.1"/>
</dbReference>
<reference evidence="1 2" key="1">
    <citation type="journal article" date="2019" name="Nat. Microbiol.">
        <title>Genomic variation and strain-specific functional adaptation in the human gut microbiome during early life.</title>
        <authorList>
            <person name="Vatanen T."/>
            <person name="Plichta D.R."/>
            <person name="Somani J."/>
            <person name="Munch P.C."/>
            <person name="Arthur T.D."/>
            <person name="Hall A.B."/>
            <person name="Rudolf S."/>
            <person name="Oakeley E.J."/>
            <person name="Ke X."/>
            <person name="Young R.A."/>
            <person name="Haiser H.J."/>
            <person name="Kolde R."/>
            <person name="Yassour M."/>
            <person name="Luopajarvi K."/>
            <person name="Siljander H."/>
            <person name="Virtanen S.M."/>
            <person name="Ilonen J."/>
            <person name="Uibo R."/>
            <person name="Tillmann V."/>
            <person name="Mokurov S."/>
            <person name="Dorshakova N."/>
            <person name="Porter J.A."/>
            <person name="McHardy A.C."/>
            <person name="Lahdesmaki H."/>
            <person name="Vlamakis H."/>
            <person name="Huttenhower C."/>
            <person name="Knip M."/>
            <person name="Xavier R.J."/>
        </authorList>
    </citation>
    <scope>NUCLEOTIDE SEQUENCE [LARGE SCALE GENOMIC DNA]</scope>
    <source>
        <strain evidence="1 2">RJX1047</strain>
    </source>
</reference>
<dbReference type="AlphaFoldDB" id="A0A4R4GG83"/>
<proteinExistence type="predicted"/>
<evidence type="ECO:0000313" key="2">
    <source>
        <dbReference type="Proteomes" id="UP000294527"/>
    </source>
</evidence>
<comment type="caution">
    <text evidence="1">The sequence shown here is derived from an EMBL/GenBank/DDBJ whole genome shotgun (WGS) entry which is preliminary data.</text>
</comment>
<dbReference type="EMBL" id="SLTU01000001">
    <property type="protein sequence ID" value="TDA75595.1"/>
    <property type="molecule type" value="Genomic_DNA"/>
</dbReference>
<protein>
    <submittedName>
        <fullName evidence="1">Structural protein P5</fullName>
    </submittedName>
</protein>
<sequence length="133" mass="15508">MTLYEKTNNPLNIRFNKDNNWKGQTTTLRGFVVFKTPEYGYRAAYVLLCNYIRKGYNTPRKIITRWAPPTENDTEAYINYVSKTMDISPDTKIGLENQNDYWTILILITTMARIENDLHVQPQDINLALGKVL</sequence>
<gene>
    <name evidence="1" type="ORF">E1I98_04065</name>
</gene>
<evidence type="ECO:0000313" key="1">
    <source>
        <dbReference type="EMBL" id="TDA75595.1"/>
    </source>
</evidence>
<organism evidence="1 2">
    <name type="scientific">Phocaeicola dorei</name>
    <dbReference type="NCBI Taxonomy" id="357276"/>
    <lineage>
        <taxon>Bacteria</taxon>
        <taxon>Pseudomonadati</taxon>
        <taxon>Bacteroidota</taxon>
        <taxon>Bacteroidia</taxon>
        <taxon>Bacteroidales</taxon>
        <taxon>Bacteroidaceae</taxon>
        <taxon>Phocaeicola</taxon>
    </lineage>
</organism>
<name>A0A4R4GG83_9BACT</name>
<accession>A0A4R4GG83</accession>